<keyword evidence="5" id="KW-0997">Cell inner membrane</keyword>
<dbReference type="EMBL" id="JABWDC010000106">
    <property type="protein sequence ID" value="NUN87954.1"/>
    <property type="molecule type" value="Genomic_DNA"/>
</dbReference>
<keyword evidence="6 9" id="KW-0812">Transmembrane</keyword>
<organism evidence="11 12">
    <name type="scientific">Coprococcus comes</name>
    <dbReference type="NCBI Taxonomy" id="410072"/>
    <lineage>
        <taxon>Bacteria</taxon>
        <taxon>Bacillati</taxon>
        <taxon>Bacillota</taxon>
        <taxon>Clostridia</taxon>
        <taxon>Lachnospirales</taxon>
        <taxon>Lachnospiraceae</taxon>
        <taxon>Coprococcus</taxon>
    </lineage>
</organism>
<name>A0A849XY91_9FIRM</name>
<feature type="transmembrane region" description="Helical" evidence="9">
    <location>
        <begin position="175"/>
        <end position="194"/>
    </location>
</feature>
<evidence type="ECO:0000256" key="3">
    <source>
        <dbReference type="ARBA" id="ARBA00022448"/>
    </source>
</evidence>
<dbReference type="PANTHER" id="PTHR30413">
    <property type="entry name" value="INNER MEMBRANE TRANSPORT PERMEASE"/>
    <property type="match status" value="1"/>
</dbReference>
<reference evidence="11 12" key="2">
    <citation type="submission" date="2020-07" db="EMBL/GenBank/DDBJ databases">
        <title>Bacterial metabolism rescues the inhibition of intestinal drug absorption by food and drug additives.</title>
        <authorList>
            <person name="Zou L."/>
            <person name="Spanogiannopoulos P."/>
            <person name="Chien H.-C."/>
            <person name="Pieper L.M."/>
            <person name="Cai W."/>
            <person name="Khuri N."/>
            <person name="Pottel J."/>
            <person name="Vora B."/>
            <person name="Ni Z."/>
            <person name="Tsakalozou E."/>
            <person name="Zhang W."/>
            <person name="Shoichet B.K."/>
            <person name="Giacomini K.M."/>
            <person name="Turnbaugh P.J."/>
        </authorList>
    </citation>
    <scope>NUCLEOTIDE SEQUENCE [LARGE SCALE GENOMIC DNA]</scope>
    <source>
        <strain evidence="11 12">F22</strain>
    </source>
</reference>
<dbReference type="GO" id="GO:0140359">
    <property type="term" value="F:ABC-type transporter activity"/>
    <property type="evidence" value="ECO:0007669"/>
    <property type="project" value="InterPro"/>
</dbReference>
<evidence type="ECO:0000256" key="2">
    <source>
        <dbReference type="ARBA" id="ARBA00007783"/>
    </source>
</evidence>
<comment type="subcellular location">
    <subcellularLocation>
        <location evidence="1">Cell inner membrane</location>
        <topology evidence="1">Multi-pass membrane protein</topology>
    </subcellularLocation>
    <subcellularLocation>
        <location evidence="9">Cell membrane</location>
        <topology evidence="9">Multi-pass membrane protein</topology>
    </subcellularLocation>
</comment>
<comment type="similarity">
    <text evidence="2 9">Belongs to the ABC-2 integral membrane protein family.</text>
</comment>
<dbReference type="InterPro" id="IPR013525">
    <property type="entry name" value="ABC2_TM"/>
</dbReference>
<evidence type="ECO:0000256" key="5">
    <source>
        <dbReference type="ARBA" id="ARBA00022519"/>
    </source>
</evidence>
<feature type="domain" description="ABC transmembrane type-2" evidence="10">
    <location>
        <begin position="35"/>
        <end position="254"/>
    </location>
</feature>
<evidence type="ECO:0000256" key="7">
    <source>
        <dbReference type="ARBA" id="ARBA00022989"/>
    </source>
</evidence>
<feature type="transmembrane region" description="Helical" evidence="9">
    <location>
        <begin position="34"/>
        <end position="56"/>
    </location>
</feature>
<dbReference type="PANTHER" id="PTHR30413:SF8">
    <property type="entry name" value="TRANSPORT PERMEASE PROTEIN"/>
    <property type="match status" value="1"/>
</dbReference>
<reference evidence="11 12" key="1">
    <citation type="submission" date="2020-04" db="EMBL/GenBank/DDBJ databases">
        <authorList>
            <person name="Pieper L."/>
        </authorList>
    </citation>
    <scope>NUCLEOTIDE SEQUENCE [LARGE SCALE GENOMIC DNA]</scope>
    <source>
        <strain evidence="11 12">F22</strain>
    </source>
</reference>
<feature type="transmembrane region" description="Helical" evidence="9">
    <location>
        <begin position="140"/>
        <end position="163"/>
    </location>
</feature>
<keyword evidence="3 9" id="KW-0813">Transport</keyword>
<dbReference type="RefSeq" id="WP_175306255.1">
    <property type="nucleotide sequence ID" value="NZ_JABWDC010000106.1"/>
</dbReference>
<evidence type="ECO:0000313" key="12">
    <source>
        <dbReference type="Proteomes" id="UP000554488"/>
    </source>
</evidence>
<feature type="transmembrane region" description="Helical" evidence="9">
    <location>
        <begin position="232"/>
        <end position="251"/>
    </location>
</feature>
<evidence type="ECO:0000256" key="9">
    <source>
        <dbReference type="RuleBase" id="RU361157"/>
    </source>
</evidence>
<keyword evidence="8 9" id="KW-0472">Membrane</keyword>
<evidence type="ECO:0000256" key="6">
    <source>
        <dbReference type="ARBA" id="ARBA00022692"/>
    </source>
</evidence>
<proteinExistence type="inferred from homology"/>
<dbReference type="AlphaFoldDB" id="A0A849XY91"/>
<accession>A0A849XY91</accession>
<protein>
    <recommendedName>
        <fullName evidence="9">Transport permease protein</fullName>
    </recommendedName>
</protein>
<dbReference type="GO" id="GO:0015920">
    <property type="term" value="P:lipopolysaccharide transport"/>
    <property type="evidence" value="ECO:0007669"/>
    <property type="project" value="TreeGrafter"/>
</dbReference>
<evidence type="ECO:0000256" key="4">
    <source>
        <dbReference type="ARBA" id="ARBA00022475"/>
    </source>
</evidence>
<sequence>MSIVKDRINTFFKYKDLLRELVVRDVKLKYRRSFLGYVWSILNPLLIMLVMTLVFSQMFQRGIANFPVYLLTGQALFDFMNNATHMSMYSVLDNGALIKKIYVPKYIFTLSKVTSSLIDLIFSMGALVLVMLITRAQFSPYILLFPLVVIPLYIFVCGMGFFLSAANVFFRDIQYIYNAITVAWMYVTPMFYPIELLPDWLRKLIEYCNPMYYYIQFFRDLVLYRHFTTPRIFIGCWAMAVIMLAIGLGVFKKVQDNFILYI</sequence>
<keyword evidence="4 9" id="KW-1003">Cell membrane</keyword>
<gene>
    <name evidence="11" type="ORF">HUU93_15430</name>
</gene>
<dbReference type="Proteomes" id="UP000554488">
    <property type="component" value="Unassembled WGS sequence"/>
</dbReference>
<feature type="transmembrane region" description="Helical" evidence="9">
    <location>
        <begin position="113"/>
        <end position="134"/>
    </location>
</feature>
<evidence type="ECO:0000259" key="10">
    <source>
        <dbReference type="PROSITE" id="PS51012"/>
    </source>
</evidence>
<dbReference type="Pfam" id="PF01061">
    <property type="entry name" value="ABC2_membrane"/>
    <property type="match status" value="1"/>
</dbReference>
<keyword evidence="7 9" id="KW-1133">Transmembrane helix</keyword>
<evidence type="ECO:0000313" key="11">
    <source>
        <dbReference type="EMBL" id="NUN87954.1"/>
    </source>
</evidence>
<dbReference type="GO" id="GO:0005886">
    <property type="term" value="C:plasma membrane"/>
    <property type="evidence" value="ECO:0007669"/>
    <property type="project" value="UniProtKB-SubCell"/>
</dbReference>
<evidence type="ECO:0000256" key="1">
    <source>
        <dbReference type="ARBA" id="ARBA00004429"/>
    </source>
</evidence>
<dbReference type="InterPro" id="IPR047817">
    <property type="entry name" value="ABC2_TM_bact-type"/>
</dbReference>
<evidence type="ECO:0000256" key="8">
    <source>
        <dbReference type="ARBA" id="ARBA00023136"/>
    </source>
</evidence>
<dbReference type="PROSITE" id="PS51012">
    <property type="entry name" value="ABC_TM2"/>
    <property type="match status" value="1"/>
</dbReference>
<comment type="caution">
    <text evidence="11">The sequence shown here is derived from an EMBL/GenBank/DDBJ whole genome shotgun (WGS) entry which is preliminary data.</text>
</comment>
<feature type="transmembrane region" description="Helical" evidence="9">
    <location>
        <begin position="68"/>
        <end position="92"/>
    </location>
</feature>